<reference evidence="1 2" key="1">
    <citation type="submission" date="2011-08" db="EMBL/GenBank/DDBJ databases">
        <title>The Genome Sequence of Johnsonella ignava ATCC 51276.</title>
        <authorList>
            <consortium name="The Broad Institute Genome Sequencing Platform"/>
            <person name="Earl A."/>
            <person name="Ward D."/>
            <person name="Feldgarden M."/>
            <person name="Gevers D."/>
            <person name="Izard J."/>
            <person name="Blanton J.M."/>
            <person name="Baranova O.V."/>
            <person name="Dewhirst F.E."/>
            <person name="Young S.K."/>
            <person name="Zeng Q."/>
            <person name="Gargeya S."/>
            <person name="Fitzgerald M."/>
            <person name="Haas B."/>
            <person name="Abouelleil A."/>
            <person name="Alvarado L."/>
            <person name="Arachchi H.M."/>
            <person name="Berlin A."/>
            <person name="Brown A."/>
            <person name="Chapman S.B."/>
            <person name="Chen Z."/>
            <person name="Dunbar C."/>
            <person name="Freedman E."/>
            <person name="Gearin G."/>
            <person name="Gellesch M."/>
            <person name="Goldberg J."/>
            <person name="Griggs A."/>
            <person name="Gujja S."/>
            <person name="Heiman D."/>
            <person name="Howarth C."/>
            <person name="Larson L."/>
            <person name="Lui A."/>
            <person name="MacDonald P.J.P."/>
            <person name="Montmayeur A."/>
            <person name="Murphy C."/>
            <person name="Neiman D."/>
            <person name="Pearson M."/>
            <person name="Priest M."/>
            <person name="Roberts A."/>
            <person name="Saif S."/>
            <person name="Shea T."/>
            <person name="Shenoy N."/>
            <person name="Sisk P."/>
            <person name="Stolte C."/>
            <person name="Sykes S."/>
            <person name="Wortman J."/>
            <person name="Nusbaum C."/>
            <person name="Birren B."/>
        </authorList>
    </citation>
    <scope>NUCLEOTIDE SEQUENCE [LARGE SCALE GENOMIC DNA]</scope>
    <source>
        <strain evidence="1 2">ATCC 51276</strain>
    </source>
</reference>
<dbReference type="SUPFAM" id="SSF55729">
    <property type="entry name" value="Acyl-CoA N-acyltransferases (Nat)"/>
    <property type="match status" value="1"/>
</dbReference>
<protein>
    <recommendedName>
        <fullName evidence="3">N-acetyltransferase domain-containing protein</fullName>
    </recommendedName>
</protein>
<dbReference type="PANTHER" id="PTHR41368">
    <property type="entry name" value="PROTEIN YGHO"/>
    <property type="match status" value="1"/>
</dbReference>
<dbReference type="STRING" id="679200.HMPREF9333_01921"/>
<dbReference type="PANTHER" id="PTHR41368:SF1">
    <property type="entry name" value="PROTEIN YGHO"/>
    <property type="match status" value="1"/>
</dbReference>
<comment type="caution">
    <text evidence="1">The sequence shown here is derived from an EMBL/GenBank/DDBJ whole genome shotgun (WGS) entry which is preliminary data.</text>
</comment>
<dbReference type="OrthoDB" id="1757697at2"/>
<evidence type="ECO:0000313" key="1">
    <source>
        <dbReference type="EMBL" id="EHI54909.1"/>
    </source>
</evidence>
<accession>G5GK31</accession>
<organism evidence="1 2">
    <name type="scientific">Johnsonella ignava ATCC 51276</name>
    <dbReference type="NCBI Taxonomy" id="679200"/>
    <lineage>
        <taxon>Bacteria</taxon>
        <taxon>Bacillati</taxon>
        <taxon>Bacillota</taxon>
        <taxon>Clostridia</taxon>
        <taxon>Lachnospirales</taxon>
        <taxon>Lachnospiraceae</taxon>
        <taxon>Johnsonella</taxon>
    </lineage>
</organism>
<dbReference type="AlphaFoldDB" id="G5GK31"/>
<dbReference type="InterPro" id="IPR039968">
    <property type="entry name" value="BcerS-like"/>
</dbReference>
<proteinExistence type="predicted"/>
<dbReference type="EMBL" id="ACZL01000032">
    <property type="protein sequence ID" value="EHI54909.1"/>
    <property type="molecule type" value="Genomic_DNA"/>
</dbReference>
<gene>
    <name evidence="1" type="ORF">HMPREF9333_01921</name>
</gene>
<dbReference type="InterPro" id="IPR016181">
    <property type="entry name" value="Acyl_CoA_acyltransferase"/>
</dbReference>
<dbReference type="RefSeq" id="WP_005541734.1">
    <property type="nucleotide sequence ID" value="NZ_JH378837.1"/>
</dbReference>
<dbReference type="eggNOG" id="COG0456">
    <property type="taxonomic scope" value="Bacteria"/>
</dbReference>
<evidence type="ECO:0000313" key="2">
    <source>
        <dbReference type="Proteomes" id="UP000003011"/>
    </source>
</evidence>
<name>G5GK31_9FIRM</name>
<dbReference type="HOGENOM" id="CLU_053649_0_0_9"/>
<keyword evidence="2" id="KW-1185">Reference proteome</keyword>
<dbReference type="Proteomes" id="UP000003011">
    <property type="component" value="Unassembled WGS sequence"/>
</dbReference>
<sequence>MYIVNIQAKNYKKFIRFQHEIYKDDEQFRDLQSVLLPDILRKKARITKGSEIEAYLLYSDDNKIEAVFILAVIDRLPDTLQIAFLDFIDKEEIFGEIYKFAKLKAKEKGLKKLLLGLNLHVNYGLGLLADSFQKPASFGSAYNKEYYIRHIEKYMQPTDLLYSYKIKIADIGMNLPERSLNYIEQNFSIRKADFKNIKKTAALYTEINNKAFVNHKYYYTARKEEDMELLSSFKYIIKEENLLFVYYREKPIGFMLWYPDFNQLLSRGQSLGLMSILKYKLGLKKIDTFKITEFGVLPEYKNSGAVIALINYLYKLRGKCYKYLESGWIWEKNIESTAMAKRFIKKRYKSFKVYEEVL</sequence>
<evidence type="ECO:0008006" key="3">
    <source>
        <dbReference type="Google" id="ProtNLM"/>
    </source>
</evidence>
<dbReference type="Gene3D" id="3.40.630.30">
    <property type="match status" value="1"/>
</dbReference>